<evidence type="ECO:0000259" key="5">
    <source>
        <dbReference type="Pfam" id="PF02782"/>
    </source>
</evidence>
<keyword evidence="3" id="KW-0418">Kinase</keyword>
<dbReference type="EC" id="2.7.1.12" evidence="6"/>
<dbReference type="Gene3D" id="3.30.420.40">
    <property type="match status" value="2"/>
</dbReference>
<keyword evidence="2 6" id="KW-0808">Transferase</keyword>
<dbReference type="InterPro" id="IPR043129">
    <property type="entry name" value="ATPase_NBD"/>
</dbReference>
<dbReference type="InterPro" id="IPR018485">
    <property type="entry name" value="FGGY_C"/>
</dbReference>
<accession>A0ABZ0IWR7</accession>
<organism evidence="6 7">
    <name type="scientific">Imperialibacter roseus</name>
    <dbReference type="NCBI Taxonomy" id="1324217"/>
    <lineage>
        <taxon>Bacteria</taxon>
        <taxon>Pseudomonadati</taxon>
        <taxon>Bacteroidota</taxon>
        <taxon>Cytophagia</taxon>
        <taxon>Cytophagales</taxon>
        <taxon>Flammeovirgaceae</taxon>
        <taxon>Imperialibacter</taxon>
    </lineage>
</organism>
<evidence type="ECO:0000313" key="7">
    <source>
        <dbReference type="Proteomes" id="UP001302349"/>
    </source>
</evidence>
<keyword evidence="7" id="KW-1185">Reference proteome</keyword>
<dbReference type="GO" id="GO:0046316">
    <property type="term" value="F:gluconokinase activity"/>
    <property type="evidence" value="ECO:0007669"/>
    <property type="project" value="UniProtKB-EC"/>
</dbReference>
<evidence type="ECO:0000256" key="3">
    <source>
        <dbReference type="ARBA" id="ARBA00022777"/>
    </source>
</evidence>
<dbReference type="PROSITE" id="PS00933">
    <property type="entry name" value="FGGY_KINASES_1"/>
    <property type="match status" value="1"/>
</dbReference>
<name>A0ABZ0IWR7_9BACT</name>
<comment type="similarity">
    <text evidence="1">Belongs to the FGGY kinase family.</text>
</comment>
<dbReference type="InterPro" id="IPR000577">
    <property type="entry name" value="Carb_kinase_FGGY"/>
</dbReference>
<dbReference type="InterPro" id="IPR018483">
    <property type="entry name" value="Carb_kinase_FGGY_CS"/>
</dbReference>
<dbReference type="InterPro" id="IPR050406">
    <property type="entry name" value="FGGY_Carb_Kinase"/>
</dbReference>
<feature type="domain" description="Carbohydrate kinase FGGY C-terminal" evidence="5">
    <location>
        <begin position="256"/>
        <end position="435"/>
    </location>
</feature>
<dbReference type="SUPFAM" id="SSF53067">
    <property type="entry name" value="Actin-like ATPase domain"/>
    <property type="match status" value="2"/>
</dbReference>
<evidence type="ECO:0000256" key="1">
    <source>
        <dbReference type="ARBA" id="ARBA00009156"/>
    </source>
</evidence>
<dbReference type="CDD" id="cd07770">
    <property type="entry name" value="ASKHA_NBD_FGGY_GntK"/>
    <property type="match status" value="1"/>
</dbReference>
<proteinExistence type="inferred from homology"/>
<dbReference type="PANTHER" id="PTHR43095:SF2">
    <property type="entry name" value="GLUCONOKINASE"/>
    <property type="match status" value="1"/>
</dbReference>
<dbReference type="Proteomes" id="UP001302349">
    <property type="component" value="Chromosome"/>
</dbReference>
<dbReference type="EMBL" id="CP136051">
    <property type="protein sequence ID" value="WOK09071.1"/>
    <property type="molecule type" value="Genomic_DNA"/>
</dbReference>
<feature type="domain" description="Carbohydrate kinase FGGY N-terminal" evidence="4">
    <location>
        <begin position="3"/>
        <end position="244"/>
    </location>
</feature>
<dbReference type="Pfam" id="PF00370">
    <property type="entry name" value="FGGY_N"/>
    <property type="match status" value="1"/>
</dbReference>
<dbReference type="PANTHER" id="PTHR43095">
    <property type="entry name" value="SUGAR KINASE"/>
    <property type="match status" value="1"/>
</dbReference>
<dbReference type="RefSeq" id="WP_317491695.1">
    <property type="nucleotide sequence ID" value="NZ_CP136051.1"/>
</dbReference>
<reference evidence="6 7" key="1">
    <citation type="journal article" date="2023" name="Microbiol. Resour. Announc.">
        <title>Complete Genome Sequence of Imperialibacter roseus strain P4T.</title>
        <authorList>
            <person name="Tizabi D.R."/>
            <person name="Bachvaroff T."/>
            <person name="Hill R.T."/>
        </authorList>
    </citation>
    <scope>NUCLEOTIDE SEQUENCE [LARGE SCALE GENOMIC DNA]</scope>
    <source>
        <strain evidence="6 7">P4T</strain>
    </source>
</reference>
<evidence type="ECO:0000256" key="2">
    <source>
        <dbReference type="ARBA" id="ARBA00022679"/>
    </source>
</evidence>
<evidence type="ECO:0000313" key="6">
    <source>
        <dbReference type="EMBL" id="WOK09071.1"/>
    </source>
</evidence>
<gene>
    <name evidence="6" type="ORF">RT717_10535</name>
</gene>
<dbReference type="InterPro" id="IPR018484">
    <property type="entry name" value="FGGY_N"/>
</dbReference>
<evidence type="ECO:0000259" key="4">
    <source>
        <dbReference type="Pfam" id="PF00370"/>
    </source>
</evidence>
<dbReference type="PIRSF" id="PIRSF000538">
    <property type="entry name" value="GlpK"/>
    <property type="match status" value="1"/>
</dbReference>
<sequence>MQYLVGLDIGTTSTKAVAFGIDGRQLKVVNNNYPLISPQEGWFEQNPGQIVNASEAALNTLVEQLGEKPLAVSISSAMHGLMLIGRNGEPITNLIIWADNRSDKEARQLKASKEGAAIYFASGTPIHPMSPLCKLLWLQKNRPDLMQRAEKFVSIKEYIIHRWTGEYLLDQSLASATGLYNNESTKWNDLALQVAGIREGQLPEVVPTTTILPKLKAGVAQQLGVEADTPVVIGASDGCLANLGSGVLDATTASLTIGTSSAYRKTIDKFVRDEKQSVFNYILTSDLYVVGGPSNNGGVVAQWFEKEFGDGEFDEQALRSVRPGSDGLIFLPYLLGERAPIWDPESKGVFFGVQMNHTKNHFYKAVWEGVFQAAHHIAETVDQVTGEVEKVVVSGGFAKSDYLIQTLSNVLQKPCWLCNSAESSAFGAAILGMHAIGELNDLKDASKLVHFEKEFLPDPAEAEVYRDGLEKSKRIYGRLKDEFN</sequence>
<dbReference type="Pfam" id="PF02782">
    <property type="entry name" value="FGGY_C"/>
    <property type="match status" value="1"/>
</dbReference>
<protein>
    <submittedName>
        <fullName evidence="6">Gluconokinase</fullName>
        <ecNumber evidence="6">2.7.1.12</ecNumber>
    </submittedName>
</protein>